<organism evidence="1 2">
    <name type="scientific">Candidatus Taenaricola geysiri</name>
    <dbReference type="NCBI Taxonomy" id="1974752"/>
    <lineage>
        <taxon>Bacteria</taxon>
        <taxon>Pseudomonadati</taxon>
        <taxon>Candidatus Omnitrophota</taxon>
        <taxon>Candidatus Taenaricola</taxon>
    </lineage>
</organism>
<dbReference type="Proteomes" id="UP000231267">
    <property type="component" value="Unassembled WGS sequence"/>
</dbReference>
<dbReference type="AlphaFoldDB" id="A0A2J0LFH5"/>
<reference evidence="1 2" key="1">
    <citation type="submission" date="2017-09" db="EMBL/GenBank/DDBJ databases">
        <title>Depth-based differentiation of microbial function through sediment-hosted aquifers and enrichment of novel symbionts in the deep terrestrial subsurface.</title>
        <authorList>
            <person name="Probst A.J."/>
            <person name="Ladd B."/>
            <person name="Jarett J.K."/>
            <person name="Geller-Mcgrath D.E."/>
            <person name="Sieber C.M."/>
            <person name="Emerson J.B."/>
            <person name="Anantharaman K."/>
            <person name="Thomas B.C."/>
            <person name="Malmstrom R."/>
            <person name="Stieglmeier M."/>
            <person name="Klingl A."/>
            <person name="Woyke T."/>
            <person name="Ryan C.M."/>
            <person name="Banfield J.F."/>
        </authorList>
    </citation>
    <scope>NUCLEOTIDE SEQUENCE [LARGE SCALE GENOMIC DNA]</scope>
    <source>
        <strain evidence="1">CG12_big_fil_rev_8_21_14_0_65_43_15</strain>
    </source>
</reference>
<comment type="caution">
    <text evidence="1">The sequence shown here is derived from an EMBL/GenBank/DDBJ whole genome shotgun (WGS) entry which is preliminary data.</text>
</comment>
<name>A0A2J0LFH5_9BACT</name>
<sequence length="124" mass="14325">MIDLVLKSITSQDNKRREFILKETVEEDGVLARVEKDWGYAVKSIIPLSFVVDLKQWFMDNYGSEDPSGLKDLSVRRVHNTKTGEDKFEYKLAGDLFITDENALHVVEFSYYFVIDSVGVEVRK</sequence>
<accession>A0A2J0LFH5</accession>
<dbReference type="EMBL" id="PFGP01000127">
    <property type="protein sequence ID" value="PIW65969.1"/>
    <property type="molecule type" value="Genomic_DNA"/>
</dbReference>
<gene>
    <name evidence="1" type="ORF">COW11_05730</name>
</gene>
<evidence type="ECO:0000313" key="1">
    <source>
        <dbReference type="EMBL" id="PIW65969.1"/>
    </source>
</evidence>
<protein>
    <submittedName>
        <fullName evidence="1">Uncharacterized protein</fullName>
    </submittedName>
</protein>
<proteinExistence type="predicted"/>
<evidence type="ECO:0000313" key="2">
    <source>
        <dbReference type="Proteomes" id="UP000231267"/>
    </source>
</evidence>